<evidence type="ECO:0000256" key="4">
    <source>
        <dbReference type="ARBA" id="ARBA00022448"/>
    </source>
</evidence>
<name>A0AAF5CTP5_STRER</name>
<keyword evidence="5 10" id="KW-0812">Transmembrane</keyword>
<evidence type="ECO:0000256" key="1">
    <source>
        <dbReference type="ARBA" id="ARBA00004155"/>
    </source>
</evidence>
<protein>
    <submittedName>
        <fullName evidence="12">Heme transporter hrg-1</fullName>
    </submittedName>
</protein>
<evidence type="ECO:0000256" key="10">
    <source>
        <dbReference type="SAM" id="Phobius"/>
    </source>
</evidence>
<keyword evidence="8 10" id="KW-0472">Membrane</keyword>
<evidence type="ECO:0000256" key="7">
    <source>
        <dbReference type="ARBA" id="ARBA00022989"/>
    </source>
</evidence>
<evidence type="ECO:0000256" key="5">
    <source>
        <dbReference type="ARBA" id="ARBA00022692"/>
    </source>
</evidence>
<evidence type="ECO:0000313" key="12">
    <source>
        <dbReference type="WBParaSite" id="TCONS_00000880.p1"/>
    </source>
</evidence>
<keyword evidence="6" id="KW-0967">Endosome</keyword>
<comment type="similarity">
    <text evidence="3">Belongs to the HRG family.</text>
</comment>
<dbReference type="Pfam" id="PF16954">
    <property type="entry name" value="HRG"/>
    <property type="match status" value="1"/>
</dbReference>
<dbReference type="GO" id="GO:0005765">
    <property type="term" value="C:lysosomal membrane"/>
    <property type="evidence" value="ECO:0007669"/>
    <property type="project" value="UniProtKB-SubCell"/>
</dbReference>
<evidence type="ECO:0000256" key="8">
    <source>
        <dbReference type="ARBA" id="ARBA00023136"/>
    </source>
</evidence>
<keyword evidence="11" id="KW-1185">Reference proteome</keyword>
<keyword evidence="7 10" id="KW-1133">Transmembrane helix</keyword>
<dbReference type="GO" id="GO:0015232">
    <property type="term" value="F:heme transmembrane transporter activity"/>
    <property type="evidence" value="ECO:0007669"/>
    <property type="project" value="InterPro"/>
</dbReference>
<evidence type="ECO:0000256" key="6">
    <source>
        <dbReference type="ARBA" id="ARBA00022753"/>
    </source>
</evidence>
<dbReference type="GO" id="GO:0005886">
    <property type="term" value="C:plasma membrane"/>
    <property type="evidence" value="ECO:0007669"/>
    <property type="project" value="TreeGrafter"/>
</dbReference>
<accession>A0AAF5CTP5</accession>
<dbReference type="GO" id="GO:0020037">
    <property type="term" value="F:heme binding"/>
    <property type="evidence" value="ECO:0007669"/>
    <property type="project" value="TreeGrafter"/>
</dbReference>
<dbReference type="PANTHER" id="PTHR31525:SF1">
    <property type="entry name" value="HEME TRANSPORTER HRG1"/>
    <property type="match status" value="1"/>
</dbReference>
<dbReference type="Proteomes" id="UP000035681">
    <property type="component" value="Unplaced"/>
</dbReference>
<evidence type="ECO:0000256" key="9">
    <source>
        <dbReference type="ARBA" id="ARBA00023228"/>
    </source>
</evidence>
<feature type="transmembrane region" description="Helical" evidence="10">
    <location>
        <begin position="128"/>
        <end position="146"/>
    </location>
</feature>
<dbReference type="WBParaSite" id="TCONS_00000880.p1">
    <property type="protein sequence ID" value="TCONS_00000880.p1"/>
    <property type="gene ID" value="XLOC_000842"/>
</dbReference>
<keyword evidence="9" id="KW-0458">Lysosome</keyword>
<proteinExistence type="inferred from homology"/>
<feature type="transmembrane region" description="Helical" evidence="10">
    <location>
        <begin position="46"/>
        <end position="66"/>
    </location>
</feature>
<organism evidence="11 12">
    <name type="scientific">Strongyloides stercoralis</name>
    <name type="common">Threadworm</name>
    <dbReference type="NCBI Taxonomy" id="6248"/>
    <lineage>
        <taxon>Eukaryota</taxon>
        <taxon>Metazoa</taxon>
        <taxon>Ecdysozoa</taxon>
        <taxon>Nematoda</taxon>
        <taxon>Chromadorea</taxon>
        <taxon>Rhabditida</taxon>
        <taxon>Tylenchina</taxon>
        <taxon>Panagrolaimomorpha</taxon>
        <taxon>Strongyloidoidea</taxon>
        <taxon>Strongyloididae</taxon>
        <taxon>Strongyloides</taxon>
    </lineage>
</organism>
<dbReference type="PRINTS" id="PR02095">
    <property type="entry name" value="TRNSPORTRHRG"/>
</dbReference>
<sequence length="163" mass="18676">MESPISLPPPVSSKMSWSMKIRLIWAVIGISAGLMAGPIFEVRYHNHAVLIIALASSIAASFLFYIHLSYHKRNIWNWNSKSIQLIIYLNTVLCVLFLLSCITCLVIASINKETLTTDGLKGNNRWMMAVWFWMNFKWTMMIAIYTRKYSQKVIGSLLYSPPI</sequence>
<dbReference type="GO" id="GO:0010008">
    <property type="term" value="C:endosome membrane"/>
    <property type="evidence" value="ECO:0007669"/>
    <property type="project" value="UniProtKB-SubCell"/>
</dbReference>
<feature type="transmembrane region" description="Helical" evidence="10">
    <location>
        <begin position="87"/>
        <end position="108"/>
    </location>
</feature>
<evidence type="ECO:0000256" key="3">
    <source>
        <dbReference type="ARBA" id="ARBA00006203"/>
    </source>
</evidence>
<dbReference type="AlphaFoldDB" id="A0AAF5CTP5"/>
<evidence type="ECO:0000256" key="2">
    <source>
        <dbReference type="ARBA" id="ARBA00004337"/>
    </source>
</evidence>
<feature type="transmembrane region" description="Helical" evidence="10">
    <location>
        <begin position="21"/>
        <end position="40"/>
    </location>
</feature>
<keyword evidence="4" id="KW-0813">Transport</keyword>
<evidence type="ECO:0000313" key="11">
    <source>
        <dbReference type="Proteomes" id="UP000035681"/>
    </source>
</evidence>
<dbReference type="PANTHER" id="PTHR31525">
    <property type="entry name" value="HEME TRANSPORTER HRG1"/>
    <property type="match status" value="1"/>
</dbReference>
<dbReference type="InterPro" id="IPR026218">
    <property type="entry name" value="HRG"/>
</dbReference>
<reference evidence="12" key="1">
    <citation type="submission" date="2024-02" db="UniProtKB">
        <authorList>
            <consortium name="WormBaseParasite"/>
        </authorList>
    </citation>
    <scope>IDENTIFICATION</scope>
</reference>
<comment type="subcellular location">
    <subcellularLocation>
        <location evidence="2">Endosome membrane</location>
        <topology evidence="2">Multi-pass membrane protein</topology>
    </subcellularLocation>
    <subcellularLocation>
        <location evidence="1">Lysosome membrane</location>
        <topology evidence="1">Multi-pass membrane protein</topology>
    </subcellularLocation>
</comment>